<protein>
    <submittedName>
        <fullName evidence="1">Uncharacterized protein</fullName>
    </submittedName>
</protein>
<reference evidence="1" key="1">
    <citation type="journal article" date="2017" name="Nature">
        <title>The sunflower genome provides insights into oil metabolism, flowering and Asterid evolution.</title>
        <authorList>
            <person name="Badouin H."/>
            <person name="Gouzy J."/>
            <person name="Grassa C.J."/>
            <person name="Murat F."/>
            <person name="Staton S.E."/>
            <person name="Cottret L."/>
            <person name="Lelandais-Briere C."/>
            <person name="Owens G.L."/>
            <person name="Carrere S."/>
            <person name="Mayjonade B."/>
            <person name="Legrand L."/>
            <person name="Gill N."/>
            <person name="Kane N.C."/>
            <person name="Bowers J.E."/>
            <person name="Hubner S."/>
            <person name="Bellec A."/>
            <person name="Berard A."/>
            <person name="Berges H."/>
            <person name="Blanchet N."/>
            <person name="Boniface M.C."/>
            <person name="Brunel D."/>
            <person name="Catrice O."/>
            <person name="Chaidir N."/>
            <person name="Claudel C."/>
            <person name="Donnadieu C."/>
            <person name="Faraut T."/>
            <person name="Fievet G."/>
            <person name="Helmstetter N."/>
            <person name="King M."/>
            <person name="Knapp S.J."/>
            <person name="Lai Z."/>
            <person name="Le Paslier M.C."/>
            <person name="Lippi Y."/>
            <person name="Lorenzon L."/>
            <person name="Mandel J.R."/>
            <person name="Marage G."/>
            <person name="Marchand G."/>
            <person name="Marquand E."/>
            <person name="Bret-Mestries E."/>
            <person name="Morien E."/>
            <person name="Nambeesan S."/>
            <person name="Nguyen T."/>
            <person name="Pegot-Espagnet P."/>
            <person name="Pouilly N."/>
            <person name="Raftis F."/>
            <person name="Sallet E."/>
            <person name="Schiex T."/>
            <person name="Thomas J."/>
            <person name="Vandecasteele C."/>
            <person name="Vares D."/>
            <person name="Vear F."/>
            <person name="Vautrin S."/>
            <person name="Crespi M."/>
            <person name="Mangin B."/>
            <person name="Burke J.M."/>
            <person name="Salse J."/>
            <person name="Munos S."/>
            <person name="Vincourt P."/>
            <person name="Rieseberg L.H."/>
            <person name="Langlade N.B."/>
        </authorList>
    </citation>
    <scope>NUCLEOTIDE SEQUENCE</scope>
    <source>
        <tissue evidence="1">Leaves</tissue>
    </source>
</reference>
<gene>
    <name evidence="1" type="ORF">HanXRQr2_Chr16g0754631</name>
</gene>
<organism evidence="1 2">
    <name type="scientific">Helianthus annuus</name>
    <name type="common">Common sunflower</name>
    <dbReference type="NCBI Taxonomy" id="4232"/>
    <lineage>
        <taxon>Eukaryota</taxon>
        <taxon>Viridiplantae</taxon>
        <taxon>Streptophyta</taxon>
        <taxon>Embryophyta</taxon>
        <taxon>Tracheophyta</taxon>
        <taxon>Spermatophyta</taxon>
        <taxon>Magnoliopsida</taxon>
        <taxon>eudicotyledons</taxon>
        <taxon>Gunneridae</taxon>
        <taxon>Pentapetalae</taxon>
        <taxon>asterids</taxon>
        <taxon>campanulids</taxon>
        <taxon>Asterales</taxon>
        <taxon>Asteraceae</taxon>
        <taxon>Asteroideae</taxon>
        <taxon>Heliantheae alliance</taxon>
        <taxon>Heliantheae</taxon>
        <taxon>Helianthus</taxon>
    </lineage>
</organism>
<dbReference type="EMBL" id="MNCJ02000331">
    <property type="protein sequence ID" value="KAF5760534.1"/>
    <property type="molecule type" value="Genomic_DNA"/>
</dbReference>
<keyword evidence="2" id="KW-1185">Reference proteome</keyword>
<dbReference type="Proteomes" id="UP000215914">
    <property type="component" value="Unassembled WGS sequence"/>
</dbReference>
<proteinExistence type="predicted"/>
<dbReference type="AlphaFoldDB" id="A0A9K3DTQ2"/>
<dbReference type="Gramene" id="mRNA:HanXRQr2_Chr16g0754631">
    <property type="protein sequence ID" value="mRNA:HanXRQr2_Chr16g0754631"/>
    <property type="gene ID" value="HanXRQr2_Chr16g0754631"/>
</dbReference>
<name>A0A9K3DTQ2_HELAN</name>
<comment type="caution">
    <text evidence="1">The sequence shown here is derived from an EMBL/GenBank/DDBJ whole genome shotgun (WGS) entry which is preliminary data.</text>
</comment>
<evidence type="ECO:0000313" key="1">
    <source>
        <dbReference type="EMBL" id="KAF5760534.1"/>
    </source>
</evidence>
<reference evidence="1" key="2">
    <citation type="submission" date="2020-06" db="EMBL/GenBank/DDBJ databases">
        <title>Helianthus annuus Genome sequencing and assembly Release 2.</title>
        <authorList>
            <person name="Gouzy J."/>
            <person name="Langlade N."/>
            <person name="Munos S."/>
        </authorList>
    </citation>
    <scope>NUCLEOTIDE SEQUENCE</scope>
    <source>
        <tissue evidence="1">Leaves</tissue>
    </source>
</reference>
<sequence length="46" mass="5321">MVLVFPCINNHRTCHVLLLVYESESIVVRECFESSQKTCRVLLLVV</sequence>
<accession>A0A9K3DTQ2</accession>
<evidence type="ECO:0000313" key="2">
    <source>
        <dbReference type="Proteomes" id="UP000215914"/>
    </source>
</evidence>